<dbReference type="EMBL" id="PXYX01000063">
    <property type="protein sequence ID" value="PSR24014.1"/>
    <property type="molecule type" value="Genomic_DNA"/>
</dbReference>
<evidence type="ECO:0000313" key="1">
    <source>
        <dbReference type="EMBL" id="PSR24014.1"/>
    </source>
</evidence>
<dbReference type="NCBIfam" id="TIGR04255">
    <property type="entry name" value="sporadTIGR04255"/>
    <property type="match status" value="1"/>
</dbReference>
<gene>
    <name evidence="1" type="ORF">C7B47_15530</name>
</gene>
<reference evidence="1 2" key="1">
    <citation type="journal article" date="2014" name="BMC Genomics">
        <title>Comparison of environmental and isolate Sulfobacillus genomes reveals diverse carbon, sulfur, nitrogen, and hydrogen metabolisms.</title>
        <authorList>
            <person name="Justice N.B."/>
            <person name="Norman A."/>
            <person name="Brown C.T."/>
            <person name="Singh A."/>
            <person name="Thomas B.C."/>
            <person name="Banfield J.F."/>
        </authorList>
    </citation>
    <scope>NUCLEOTIDE SEQUENCE [LARGE SCALE GENOMIC DNA]</scope>
    <source>
        <strain evidence="1">AMDSBA5</strain>
    </source>
</reference>
<protein>
    <submittedName>
        <fullName evidence="1">Uncharacterized protein</fullName>
    </submittedName>
</protein>
<dbReference type="AlphaFoldDB" id="A0A2T2WP74"/>
<comment type="caution">
    <text evidence="1">The sequence shown here is derived from an EMBL/GenBank/DDBJ whole genome shotgun (WGS) entry which is preliminary data.</text>
</comment>
<evidence type="ECO:0000313" key="2">
    <source>
        <dbReference type="Proteomes" id="UP000242705"/>
    </source>
</evidence>
<sequence length="106" mass="12416">MQYAKDPIQEVVCEFWFRPVESFDMTVPGQFYEKIQHEYPDRRTIRAVEPMFSQLGSQLGSLQRHGLEVVDYLEFGSNQNQFRIQWSPNKIALLVSAPYPCTNEGR</sequence>
<organism evidence="1 2">
    <name type="scientific">Sulfobacillus thermosulfidooxidans</name>
    <dbReference type="NCBI Taxonomy" id="28034"/>
    <lineage>
        <taxon>Bacteria</taxon>
        <taxon>Bacillati</taxon>
        <taxon>Bacillota</taxon>
        <taxon>Clostridia</taxon>
        <taxon>Eubacteriales</taxon>
        <taxon>Clostridiales Family XVII. Incertae Sedis</taxon>
        <taxon>Sulfobacillus</taxon>
    </lineage>
</organism>
<proteinExistence type="predicted"/>
<dbReference type="Proteomes" id="UP000242705">
    <property type="component" value="Unassembled WGS sequence"/>
</dbReference>
<accession>A0A2T2WP74</accession>
<name>A0A2T2WP74_SULTH</name>
<dbReference type="InterPro" id="IPR026349">
    <property type="entry name" value="CHP04255"/>
</dbReference>